<keyword evidence="8 12" id="KW-0234">DNA repair</keyword>
<evidence type="ECO:0000256" key="13">
    <source>
        <dbReference type="SAM" id="MobiDB-lite"/>
    </source>
</evidence>
<dbReference type="GO" id="GO:0140078">
    <property type="term" value="F:class I DNA-(apurinic or apyrimidinic site) endonuclease activity"/>
    <property type="evidence" value="ECO:0007669"/>
    <property type="project" value="UniProtKB-EC"/>
</dbReference>
<comment type="catalytic activity">
    <reaction evidence="11 12">
        <text>2'-deoxyribonucleotide-(2'-deoxyribose 5'-phosphate)-2'-deoxyribonucleotide-DNA = a 3'-end 2'-deoxyribonucleotide-(2,3-dehydro-2,3-deoxyribose 5'-phosphate)-DNA + a 5'-end 5'-phospho-2'-deoxyribonucleoside-DNA + H(+)</text>
        <dbReference type="Rhea" id="RHEA:66592"/>
        <dbReference type="Rhea" id="RHEA-COMP:13180"/>
        <dbReference type="Rhea" id="RHEA-COMP:16897"/>
        <dbReference type="Rhea" id="RHEA-COMP:17067"/>
        <dbReference type="ChEBI" id="CHEBI:15378"/>
        <dbReference type="ChEBI" id="CHEBI:136412"/>
        <dbReference type="ChEBI" id="CHEBI:157695"/>
        <dbReference type="ChEBI" id="CHEBI:167181"/>
        <dbReference type="EC" id="4.2.99.18"/>
    </reaction>
</comment>
<evidence type="ECO:0000256" key="12">
    <source>
        <dbReference type="HAMAP-Rule" id="MF_03183"/>
    </source>
</evidence>
<dbReference type="GO" id="GO:0051539">
    <property type="term" value="F:4 iron, 4 sulfur cluster binding"/>
    <property type="evidence" value="ECO:0007669"/>
    <property type="project" value="UniProtKB-KW"/>
</dbReference>
<keyword evidence="2" id="KW-0004">4Fe-4S</keyword>
<dbReference type="CDD" id="cd00056">
    <property type="entry name" value="ENDO3c"/>
    <property type="match status" value="1"/>
</dbReference>
<dbReference type="InterPro" id="IPR000445">
    <property type="entry name" value="HhH_motif"/>
</dbReference>
<comment type="caution">
    <text evidence="12">Lacks conserved residue(s) required for the propagation of feature annotation.</text>
</comment>
<dbReference type="Proteomes" id="UP000027195">
    <property type="component" value="Unassembled WGS sequence"/>
</dbReference>
<dbReference type="InterPro" id="IPR023170">
    <property type="entry name" value="HhH_base_excis_C"/>
</dbReference>
<name>A0A067N3H7_BOTB1</name>
<keyword evidence="12" id="KW-0496">Mitochondrion</keyword>
<dbReference type="InterPro" id="IPR004036">
    <property type="entry name" value="Endonuclease-III-like_CS2"/>
</dbReference>
<dbReference type="Pfam" id="PF00730">
    <property type="entry name" value="HhH-GPD"/>
    <property type="match status" value="1"/>
</dbReference>
<dbReference type="OrthoDB" id="2099276at2759"/>
<evidence type="ECO:0000256" key="6">
    <source>
        <dbReference type="ARBA" id="ARBA00023004"/>
    </source>
</evidence>
<keyword evidence="5 12" id="KW-0378">Hydrolase</keyword>
<comment type="function">
    <text evidence="12">Bifunctional DNA N-glycosylase with associated apurinic/apyrimidinic (AP) lyase function that catalyzes the first step in base excision repair (BER), the primary repair pathway for the repair of oxidative DNA damage. The DNA N-glycosylase activity releases the damaged DNA base from DNA by cleaving the N-glycosidic bond, leaving an AP site. The AP lyase activity cleaves the phosphodiester bond 3' to the AP site by a beta-elimination. Primarily recognizes and repairs oxidative base damage of pyrimidines.</text>
</comment>
<evidence type="ECO:0000256" key="4">
    <source>
        <dbReference type="ARBA" id="ARBA00022763"/>
    </source>
</evidence>
<evidence type="ECO:0000256" key="8">
    <source>
        <dbReference type="ARBA" id="ARBA00023204"/>
    </source>
</evidence>
<dbReference type="PANTHER" id="PTHR43286:SF1">
    <property type="entry name" value="ENDONUCLEASE III-LIKE PROTEIN 1"/>
    <property type="match status" value="1"/>
</dbReference>
<dbReference type="GO" id="GO:0006285">
    <property type="term" value="P:base-excision repair, AP site formation"/>
    <property type="evidence" value="ECO:0007669"/>
    <property type="project" value="UniProtKB-UniRule"/>
</dbReference>
<dbReference type="EC" id="4.2.99.18" evidence="12"/>
<dbReference type="GO" id="GO:0005739">
    <property type="term" value="C:mitochondrion"/>
    <property type="evidence" value="ECO:0007669"/>
    <property type="project" value="UniProtKB-SubCell"/>
</dbReference>
<evidence type="ECO:0000313" key="16">
    <source>
        <dbReference type="Proteomes" id="UP000027195"/>
    </source>
</evidence>
<feature type="compositionally biased region" description="Polar residues" evidence="13">
    <location>
        <begin position="1"/>
        <end position="11"/>
    </location>
</feature>
<dbReference type="InterPro" id="IPR030841">
    <property type="entry name" value="NTH1"/>
</dbReference>
<dbReference type="GO" id="GO:0003677">
    <property type="term" value="F:DNA binding"/>
    <property type="evidence" value="ECO:0007669"/>
    <property type="project" value="UniProtKB-UniRule"/>
</dbReference>
<proteinExistence type="inferred from homology"/>
<dbReference type="GO" id="GO:0000703">
    <property type="term" value="F:oxidized pyrimidine nucleobase lesion DNA N-glycosylase activity"/>
    <property type="evidence" value="ECO:0007669"/>
    <property type="project" value="UniProtKB-UniRule"/>
</dbReference>
<evidence type="ECO:0000256" key="5">
    <source>
        <dbReference type="ARBA" id="ARBA00022801"/>
    </source>
</evidence>
<reference evidence="16" key="1">
    <citation type="journal article" date="2014" name="Proc. Natl. Acad. Sci. U.S.A.">
        <title>Extensive sampling of basidiomycete genomes demonstrates inadequacy of the white-rot/brown-rot paradigm for wood decay fungi.</title>
        <authorList>
            <person name="Riley R."/>
            <person name="Salamov A.A."/>
            <person name="Brown D.W."/>
            <person name="Nagy L.G."/>
            <person name="Floudas D."/>
            <person name="Held B.W."/>
            <person name="Levasseur A."/>
            <person name="Lombard V."/>
            <person name="Morin E."/>
            <person name="Otillar R."/>
            <person name="Lindquist E.A."/>
            <person name="Sun H."/>
            <person name="LaButti K.M."/>
            <person name="Schmutz J."/>
            <person name="Jabbour D."/>
            <person name="Luo H."/>
            <person name="Baker S.E."/>
            <person name="Pisabarro A.G."/>
            <person name="Walton J.D."/>
            <person name="Blanchette R.A."/>
            <person name="Henrissat B."/>
            <person name="Martin F."/>
            <person name="Cullen D."/>
            <person name="Hibbett D.S."/>
            <person name="Grigoriev I.V."/>
        </authorList>
    </citation>
    <scope>NUCLEOTIDE SEQUENCE [LARGE SCALE GENOMIC DNA]</scope>
    <source>
        <strain evidence="16">FD-172 SS1</strain>
    </source>
</reference>
<evidence type="ECO:0000256" key="11">
    <source>
        <dbReference type="ARBA" id="ARBA00044632"/>
    </source>
</evidence>
<dbReference type="EMBL" id="KL198021">
    <property type="protein sequence ID" value="KDQ18692.1"/>
    <property type="molecule type" value="Genomic_DNA"/>
</dbReference>
<sequence>MDQLATPSSLGPTRVKLESDEGEHLGDRDSSPLTSLDGSSNEGPRSKPVVLRRSTRSATKRAKEEVVSDDGQGSSHKLARTLSAFAYSPPKSSKAGASALTAIPASSSKIKAEPKATKSGKVKKIKAIKKALDVPHEAPANWEETYNLIKEMRKHIIAPVDTMGCAELGGDETDPAAQRYGVLVSLMLSAQTKDEVTATAVANLRTALGRLTIENVLSADMSTIEQAVCKVGFWRRKAQYIKQAAQKLKDEFDSELPKTVDELCSLPGVGPKMAFLALQVAWNLNEGIGVDVHVHRITNRLGWHSVPTVTPEQTRLNLQSWLPSELHAEINPLFVGFGQMICLPVGPRCDNCLLSSKGLCPSARVVNPRKGKRKSDSAKVGEGGPELKIEIEEEKAMKSAGD</sequence>
<feature type="region of interest" description="Disordered" evidence="13">
    <location>
        <begin position="367"/>
        <end position="402"/>
    </location>
</feature>
<keyword evidence="16" id="KW-1185">Reference proteome</keyword>
<keyword evidence="6" id="KW-0408">Iron</keyword>
<evidence type="ECO:0000256" key="7">
    <source>
        <dbReference type="ARBA" id="ARBA00023014"/>
    </source>
</evidence>
<dbReference type="InterPro" id="IPR011257">
    <property type="entry name" value="DNA_glycosylase"/>
</dbReference>
<dbReference type="GO" id="GO:0005634">
    <property type="term" value="C:nucleus"/>
    <property type="evidence" value="ECO:0007669"/>
    <property type="project" value="UniProtKB-SubCell"/>
</dbReference>
<dbReference type="AlphaFoldDB" id="A0A067N3H7"/>
<accession>A0A067N3H7</accession>
<evidence type="ECO:0000256" key="9">
    <source>
        <dbReference type="ARBA" id="ARBA00023239"/>
    </source>
</evidence>
<keyword evidence="12" id="KW-0539">Nucleus</keyword>
<feature type="compositionally biased region" description="Polar residues" evidence="13">
    <location>
        <begin position="31"/>
        <end position="43"/>
    </location>
</feature>
<gene>
    <name evidence="12" type="primary">NTH1</name>
    <name evidence="15" type="ORF">BOTBODRAFT_154659</name>
</gene>
<dbReference type="GO" id="GO:0006289">
    <property type="term" value="P:nucleotide-excision repair"/>
    <property type="evidence" value="ECO:0007669"/>
    <property type="project" value="TreeGrafter"/>
</dbReference>
<feature type="domain" description="HhH-GPD" evidence="14">
    <location>
        <begin position="188"/>
        <end position="340"/>
    </location>
</feature>
<dbReference type="FunCoup" id="A0A067N3H7">
    <property type="interactions" value="228"/>
</dbReference>
<dbReference type="EC" id="3.2.2.-" evidence="12"/>
<keyword evidence="9 12" id="KW-0456">Lyase</keyword>
<evidence type="ECO:0000256" key="3">
    <source>
        <dbReference type="ARBA" id="ARBA00022723"/>
    </source>
</evidence>
<protein>
    <recommendedName>
        <fullName evidence="12">Endonuclease III homolog</fullName>
        <ecNumber evidence="12">3.2.2.-</ecNumber>
        <ecNumber evidence="12">4.2.99.18</ecNumber>
    </recommendedName>
    <alternativeName>
        <fullName evidence="12">Bifunctional DNA N-glycosylase/DNA-(apurinic or apyrimidinic site) lyase</fullName>
        <shortName evidence="12">DNA glycosylase/AP lyase</shortName>
    </alternativeName>
</protein>
<dbReference type="GO" id="GO:0046872">
    <property type="term" value="F:metal ion binding"/>
    <property type="evidence" value="ECO:0007669"/>
    <property type="project" value="UniProtKB-KW"/>
</dbReference>
<keyword evidence="3" id="KW-0479">Metal-binding</keyword>
<evidence type="ECO:0000256" key="10">
    <source>
        <dbReference type="ARBA" id="ARBA00023295"/>
    </source>
</evidence>
<evidence type="ECO:0000256" key="1">
    <source>
        <dbReference type="ARBA" id="ARBA00008343"/>
    </source>
</evidence>
<dbReference type="FunFam" id="1.10.340.30:FF:000005">
    <property type="entry name" value="Endonuclease III-like protein 1"/>
    <property type="match status" value="1"/>
</dbReference>
<dbReference type="STRING" id="930990.A0A067N3H7"/>
<dbReference type="Gene3D" id="1.10.1670.10">
    <property type="entry name" value="Helix-hairpin-Helix base-excision DNA repair enzymes (C-terminal)"/>
    <property type="match status" value="1"/>
</dbReference>
<keyword evidence="4 12" id="KW-0227">DNA damage</keyword>
<dbReference type="InParanoid" id="A0A067N3H7"/>
<evidence type="ECO:0000313" key="15">
    <source>
        <dbReference type="EMBL" id="KDQ18692.1"/>
    </source>
</evidence>
<comment type="similarity">
    <text evidence="1 12">Belongs to the Nth/MutY family.</text>
</comment>
<feature type="compositionally biased region" description="Basic and acidic residues" evidence="13">
    <location>
        <begin position="374"/>
        <end position="402"/>
    </location>
</feature>
<dbReference type="Gene3D" id="1.10.340.30">
    <property type="entry name" value="Hypothetical protein, domain 2"/>
    <property type="match status" value="1"/>
</dbReference>
<keyword evidence="7" id="KW-0411">Iron-sulfur</keyword>
<dbReference type="SMART" id="SM00478">
    <property type="entry name" value="ENDO3c"/>
    <property type="match status" value="1"/>
</dbReference>
<dbReference type="HAMAP" id="MF_03183">
    <property type="entry name" value="Endonuclease_III_Nth"/>
    <property type="match status" value="1"/>
</dbReference>
<evidence type="ECO:0000256" key="2">
    <source>
        <dbReference type="ARBA" id="ARBA00022485"/>
    </source>
</evidence>
<dbReference type="Pfam" id="PF00633">
    <property type="entry name" value="HHH"/>
    <property type="match status" value="1"/>
</dbReference>
<dbReference type="SUPFAM" id="SSF48150">
    <property type="entry name" value="DNA-glycosylase"/>
    <property type="match status" value="1"/>
</dbReference>
<feature type="compositionally biased region" description="Basic and acidic residues" evidence="13">
    <location>
        <begin position="15"/>
        <end position="30"/>
    </location>
</feature>
<dbReference type="HOGENOM" id="CLU_012862_4_2_1"/>
<feature type="region of interest" description="Disordered" evidence="13">
    <location>
        <begin position="1"/>
        <end position="75"/>
    </location>
</feature>
<evidence type="ECO:0000259" key="14">
    <source>
        <dbReference type="SMART" id="SM00478"/>
    </source>
</evidence>
<dbReference type="InterPro" id="IPR003265">
    <property type="entry name" value="HhH-GPD_domain"/>
</dbReference>
<comment type="subcellular location">
    <subcellularLocation>
        <location evidence="12">Nucleus</location>
    </subcellularLocation>
    <subcellularLocation>
        <location evidence="12">Mitochondrion</location>
    </subcellularLocation>
</comment>
<keyword evidence="10 12" id="KW-0326">Glycosidase</keyword>
<organism evidence="15 16">
    <name type="scientific">Botryobasidium botryosum (strain FD-172 SS1)</name>
    <dbReference type="NCBI Taxonomy" id="930990"/>
    <lineage>
        <taxon>Eukaryota</taxon>
        <taxon>Fungi</taxon>
        <taxon>Dikarya</taxon>
        <taxon>Basidiomycota</taxon>
        <taxon>Agaricomycotina</taxon>
        <taxon>Agaricomycetes</taxon>
        <taxon>Cantharellales</taxon>
        <taxon>Botryobasidiaceae</taxon>
        <taxon>Botryobasidium</taxon>
    </lineage>
</organism>
<dbReference type="PANTHER" id="PTHR43286">
    <property type="entry name" value="ENDONUCLEASE III-LIKE PROTEIN 1"/>
    <property type="match status" value="1"/>
</dbReference>
<dbReference type="PROSITE" id="PS01155">
    <property type="entry name" value="ENDONUCLEASE_III_2"/>
    <property type="match status" value="1"/>
</dbReference>